<accession>A0ABN0ZK64</accession>
<dbReference type="Pfam" id="PF12172">
    <property type="entry name" value="zf-ChsH2"/>
    <property type="match status" value="1"/>
</dbReference>
<dbReference type="InterPro" id="IPR052513">
    <property type="entry name" value="Thioester_dehydratase-like"/>
</dbReference>
<evidence type="ECO:0000259" key="1">
    <source>
        <dbReference type="Pfam" id="PF01796"/>
    </source>
</evidence>
<keyword evidence="4" id="KW-1185">Reference proteome</keyword>
<reference evidence="3 4" key="1">
    <citation type="journal article" date="2019" name="Int. J. Syst. Evol. Microbiol.">
        <title>The Global Catalogue of Microorganisms (GCM) 10K type strain sequencing project: providing services to taxonomists for standard genome sequencing and annotation.</title>
        <authorList>
            <consortium name="The Broad Institute Genomics Platform"/>
            <consortium name="The Broad Institute Genome Sequencing Center for Infectious Disease"/>
            <person name="Wu L."/>
            <person name="Ma J."/>
        </authorList>
    </citation>
    <scope>NUCLEOTIDE SEQUENCE [LARGE SCALE GENOMIC DNA]</scope>
    <source>
        <strain evidence="3 4">JCM 4805</strain>
    </source>
</reference>
<organism evidence="3 4">
    <name type="scientific">Streptomyces olivaceiscleroticus</name>
    <dbReference type="NCBI Taxonomy" id="68245"/>
    <lineage>
        <taxon>Bacteria</taxon>
        <taxon>Bacillati</taxon>
        <taxon>Actinomycetota</taxon>
        <taxon>Actinomycetes</taxon>
        <taxon>Kitasatosporales</taxon>
        <taxon>Streptomycetaceae</taxon>
        <taxon>Streptomyces</taxon>
    </lineage>
</organism>
<comment type="caution">
    <text evidence="3">The sequence shown here is derived from an EMBL/GenBank/DDBJ whole genome shotgun (WGS) entry which is preliminary data.</text>
</comment>
<dbReference type="PANTHER" id="PTHR34075">
    <property type="entry name" value="BLR3430 PROTEIN"/>
    <property type="match status" value="1"/>
</dbReference>
<feature type="domain" description="ChsH2 C-terminal OB-fold" evidence="1">
    <location>
        <begin position="57"/>
        <end position="115"/>
    </location>
</feature>
<dbReference type="InterPro" id="IPR002878">
    <property type="entry name" value="ChsH2_C"/>
</dbReference>
<dbReference type="Gene3D" id="6.10.30.10">
    <property type="match status" value="1"/>
</dbReference>
<dbReference type="RefSeq" id="WP_346093765.1">
    <property type="nucleotide sequence ID" value="NZ_BAAABY010000009.1"/>
</dbReference>
<protein>
    <submittedName>
        <fullName evidence="3">OB-fold domain-containing protein</fullName>
    </submittedName>
</protein>
<evidence type="ECO:0000313" key="3">
    <source>
        <dbReference type="EMBL" id="GAA0450729.1"/>
    </source>
</evidence>
<dbReference type="SUPFAM" id="SSF50249">
    <property type="entry name" value="Nucleic acid-binding proteins"/>
    <property type="match status" value="1"/>
</dbReference>
<proteinExistence type="predicted"/>
<gene>
    <name evidence="3" type="ORF">GCM10010361_13480</name>
</gene>
<evidence type="ECO:0000259" key="2">
    <source>
        <dbReference type="Pfam" id="PF12172"/>
    </source>
</evidence>
<dbReference type="PANTHER" id="PTHR34075:SF5">
    <property type="entry name" value="BLR3430 PROTEIN"/>
    <property type="match status" value="1"/>
</dbReference>
<dbReference type="Pfam" id="PF01796">
    <property type="entry name" value="OB_ChsH2_C"/>
    <property type="match status" value="1"/>
</dbReference>
<sequence length="136" mass="14759">MPDLPSIVLDAESKPFWDGVALGELRLQRCRDCARAVFPARVVCPHCYGEGLEPLLAAGSGTVYSKTVVHRAFGAFAEHVPFTIALIDLDEGVRMMSRIVGETPVAIGDRVRLRVTRLDDAPDAPQLPCFRAEVGA</sequence>
<dbReference type="EMBL" id="BAAABY010000009">
    <property type="protein sequence ID" value="GAA0450729.1"/>
    <property type="molecule type" value="Genomic_DNA"/>
</dbReference>
<dbReference type="Proteomes" id="UP001500909">
    <property type="component" value="Unassembled WGS sequence"/>
</dbReference>
<evidence type="ECO:0000313" key="4">
    <source>
        <dbReference type="Proteomes" id="UP001500909"/>
    </source>
</evidence>
<feature type="domain" description="ChsH2 rubredoxin-like zinc ribbon" evidence="2">
    <location>
        <begin position="17"/>
        <end position="53"/>
    </location>
</feature>
<dbReference type="InterPro" id="IPR022002">
    <property type="entry name" value="ChsH2_Znr"/>
</dbReference>
<name>A0ABN0ZK64_9ACTN</name>
<dbReference type="InterPro" id="IPR012340">
    <property type="entry name" value="NA-bd_OB-fold"/>
</dbReference>